<proteinExistence type="predicted"/>
<reference evidence="1 2" key="1">
    <citation type="submission" date="2014-01" db="EMBL/GenBank/DDBJ databases">
        <title>Interspecies Systems Biology Uncovers Metabolites Affecting C. elegans Gene Expression and Life History Traits.</title>
        <authorList>
            <person name="Watson E."/>
            <person name="Macneil L.T."/>
            <person name="Ritter A.D."/>
            <person name="Yilmaz L.S."/>
            <person name="Rosebrock A.P."/>
            <person name="Caudy A.A."/>
            <person name="Walhout A.J."/>
        </authorList>
    </citation>
    <scope>NUCLEOTIDE SEQUENCE [LARGE SCALE GENOMIC DNA]</scope>
    <source>
        <strain evidence="1 2">DA1877</strain>
    </source>
</reference>
<dbReference type="AlphaFoldDB" id="A0A014MEK4"/>
<evidence type="ECO:0000313" key="2">
    <source>
        <dbReference type="Proteomes" id="UP000020766"/>
    </source>
</evidence>
<gene>
    <name evidence="1" type="ORF">AX13_17940</name>
</gene>
<organism evidence="1 2">
    <name type="scientific">Comamonas aquatica DA1877</name>
    <dbReference type="NCBI Taxonomy" id="1457173"/>
    <lineage>
        <taxon>Bacteria</taxon>
        <taxon>Pseudomonadati</taxon>
        <taxon>Pseudomonadota</taxon>
        <taxon>Betaproteobacteria</taxon>
        <taxon>Burkholderiales</taxon>
        <taxon>Comamonadaceae</taxon>
        <taxon>Comamonas</taxon>
    </lineage>
</organism>
<name>A0A014MEK4_9BURK</name>
<protein>
    <submittedName>
        <fullName evidence="1">Uncharacterized protein</fullName>
    </submittedName>
</protein>
<accession>A0A014MEK4</accession>
<dbReference type="EMBL" id="JBOK01000009">
    <property type="protein sequence ID" value="EXU80171.1"/>
    <property type="molecule type" value="Genomic_DNA"/>
</dbReference>
<comment type="caution">
    <text evidence="1">The sequence shown here is derived from an EMBL/GenBank/DDBJ whole genome shotgun (WGS) entry which is preliminary data.</text>
</comment>
<dbReference type="Proteomes" id="UP000020766">
    <property type="component" value="Unassembled WGS sequence"/>
</dbReference>
<sequence>MSTMYSYEEVLEINFFNGSMPKVFMKVEFL</sequence>
<evidence type="ECO:0000313" key="1">
    <source>
        <dbReference type="EMBL" id="EXU80171.1"/>
    </source>
</evidence>
<keyword evidence="2" id="KW-1185">Reference proteome</keyword>